<protein>
    <recommendedName>
        <fullName evidence="5">Adhesin domain-containing protein</fullName>
    </recommendedName>
</protein>
<keyword evidence="2" id="KW-1133">Transmembrane helix</keyword>
<proteinExistence type="predicted"/>
<evidence type="ECO:0000313" key="4">
    <source>
        <dbReference type="Proteomes" id="UP000287224"/>
    </source>
</evidence>
<sequence>MRRVTPVRKQRVWPTLLVGCLIGVLLVVGVMALLVFLGINSIQNNGHLSGLPGLPSTKPFKQTITQDAGAGPFTSIQVCDKIGNVSLQVDPAATTTKVTALKTVQASDETAATTLLKQVTVDIQPPATTSKASSCASTQTTPGTSGTPTATANSNNALLVNVTLPKPTDNQVDLTITLPAASIQTADHPSLTVNVEATRGDVSVAGISGILKLHDETGNVNVTHAIIADGSQIETGEGNINFDGFLFMPTDTQANARYTLRNETGTITATLPANTNLTLDANTNIGAIHSDFPIPITNNGGPVSYHGPLNPSASSTPLATLVLDVSTGSVNIKKAKQVAT</sequence>
<keyword evidence="2" id="KW-0812">Transmembrane</keyword>
<keyword evidence="4" id="KW-1185">Reference proteome</keyword>
<evidence type="ECO:0000313" key="3">
    <source>
        <dbReference type="EMBL" id="GCE04596.1"/>
    </source>
</evidence>
<comment type="caution">
    <text evidence="3">The sequence shown here is derived from an EMBL/GenBank/DDBJ whole genome shotgun (WGS) entry which is preliminary data.</text>
</comment>
<dbReference type="AlphaFoldDB" id="A0A401ZCP1"/>
<gene>
    <name evidence="3" type="ORF">KDAU_19250</name>
</gene>
<organism evidence="3 4">
    <name type="scientific">Dictyobacter aurantiacus</name>
    <dbReference type="NCBI Taxonomy" id="1936993"/>
    <lineage>
        <taxon>Bacteria</taxon>
        <taxon>Bacillati</taxon>
        <taxon>Chloroflexota</taxon>
        <taxon>Ktedonobacteria</taxon>
        <taxon>Ktedonobacterales</taxon>
        <taxon>Dictyobacteraceae</taxon>
        <taxon>Dictyobacter</taxon>
    </lineage>
</organism>
<feature type="region of interest" description="Disordered" evidence="1">
    <location>
        <begin position="127"/>
        <end position="152"/>
    </location>
</feature>
<evidence type="ECO:0000256" key="2">
    <source>
        <dbReference type="SAM" id="Phobius"/>
    </source>
</evidence>
<accession>A0A401ZCP1</accession>
<evidence type="ECO:0000256" key="1">
    <source>
        <dbReference type="SAM" id="MobiDB-lite"/>
    </source>
</evidence>
<dbReference type="Proteomes" id="UP000287224">
    <property type="component" value="Unassembled WGS sequence"/>
</dbReference>
<feature type="transmembrane region" description="Helical" evidence="2">
    <location>
        <begin position="12"/>
        <end position="39"/>
    </location>
</feature>
<name>A0A401ZCP1_9CHLR</name>
<dbReference type="EMBL" id="BIFQ01000001">
    <property type="protein sequence ID" value="GCE04596.1"/>
    <property type="molecule type" value="Genomic_DNA"/>
</dbReference>
<evidence type="ECO:0008006" key="5">
    <source>
        <dbReference type="Google" id="ProtNLM"/>
    </source>
</evidence>
<reference evidence="4" key="1">
    <citation type="submission" date="2018-12" db="EMBL/GenBank/DDBJ databases">
        <title>Tengunoibacter tsumagoiensis gen. nov., sp. nov., Dictyobacter kobayashii sp. nov., D. alpinus sp. nov., and D. joshuensis sp. nov. and description of Dictyobacteraceae fam. nov. within the order Ktedonobacterales isolated from Tengu-no-mugimeshi.</title>
        <authorList>
            <person name="Wang C.M."/>
            <person name="Zheng Y."/>
            <person name="Sakai Y."/>
            <person name="Toyoda A."/>
            <person name="Minakuchi Y."/>
            <person name="Abe K."/>
            <person name="Yokota A."/>
            <person name="Yabe S."/>
        </authorList>
    </citation>
    <scope>NUCLEOTIDE SEQUENCE [LARGE SCALE GENOMIC DNA]</scope>
    <source>
        <strain evidence="4">S-27</strain>
    </source>
</reference>
<keyword evidence="2" id="KW-0472">Membrane</keyword>